<gene>
    <name evidence="2" type="ORF">GGR27_003614</name>
</gene>
<evidence type="ECO:0000259" key="1">
    <source>
        <dbReference type="Pfam" id="PF01243"/>
    </source>
</evidence>
<dbReference type="SUPFAM" id="SSF50475">
    <property type="entry name" value="FMN-binding split barrel"/>
    <property type="match status" value="1"/>
</dbReference>
<accession>A0ABX0XFK5</accession>
<evidence type="ECO:0000313" key="3">
    <source>
        <dbReference type="Proteomes" id="UP000770785"/>
    </source>
</evidence>
<dbReference type="Proteomes" id="UP000770785">
    <property type="component" value="Unassembled WGS sequence"/>
</dbReference>
<dbReference type="Pfam" id="PF01243">
    <property type="entry name" value="PNPOx_N"/>
    <property type="match status" value="1"/>
</dbReference>
<evidence type="ECO:0000313" key="2">
    <source>
        <dbReference type="EMBL" id="NJC28095.1"/>
    </source>
</evidence>
<protein>
    <recommendedName>
        <fullName evidence="1">Pyridoxamine 5'-phosphate oxidase N-terminal domain-containing protein</fullName>
    </recommendedName>
</protein>
<dbReference type="InterPro" id="IPR011576">
    <property type="entry name" value="Pyridox_Oxase_N"/>
</dbReference>
<name>A0ABX0XFK5_9BACT</name>
<dbReference type="RefSeq" id="WP_168039789.1">
    <property type="nucleotide sequence ID" value="NZ_JAATJH010000008.1"/>
</dbReference>
<sequence>MATSYNNISPELTDFIHRQHIYFVATAPHDGHVNLSPKGMDSLRVIAPNRIIWLNLTGSGNETAAHVLENGRMTLMWCATEGKPLILRAYGTARTVHPGEAGFAELAVHLPDTPGARQIFDLVVEKVQTSCGYAVPYMDFREDRTQLVSWASKQGPERMKNYQQTKNRVSIDGLPTGLPE</sequence>
<dbReference type="InterPro" id="IPR012349">
    <property type="entry name" value="Split_barrel_FMN-bd"/>
</dbReference>
<keyword evidence="3" id="KW-1185">Reference proteome</keyword>
<feature type="domain" description="Pyridoxamine 5'-phosphate oxidase N-terminal" evidence="1">
    <location>
        <begin position="9"/>
        <end position="131"/>
    </location>
</feature>
<reference evidence="2 3" key="1">
    <citation type="submission" date="2020-03" db="EMBL/GenBank/DDBJ databases">
        <title>Genomic Encyclopedia of Type Strains, Phase IV (KMG-IV): sequencing the most valuable type-strain genomes for metagenomic binning, comparative biology and taxonomic classification.</title>
        <authorList>
            <person name="Goeker M."/>
        </authorList>
    </citation>
    <scope>NUCLEOTIDE SEQUENCE [LARGE SCALE GENOMIC DNA]</scope>
    <source>
        <strain evidence="2 3">DSM 105096</strain>
    </source>
</reference>
<dbReference type="PANTHER" id="PTHR39336">
    <property type="entry name" value="PYRIDOXAMINE PHOSPHATE OXIDASE FAMILY PROTEIN (AFU_ORTHOLOGUE AFUA_6G11440)"/>
    <property type="match status" value="1"/>
</dbReference>
<proteinExistence type="predicted"/>
<comment type="caution">
    <text evidence="2">The sequence shown here is derived from an EMBL/GenBank/DDBJ whole genome shotgun (WGS) entry which is preliminary data.</text>
</comment>
<organism evidence="2 3">
    <name type="scientific">Neolewinella antarctica</name>
    <dbReference type="NCBI Taxonomy" id="442734"/>
    <lineage>
        <taxon>Bacteria</taxon>
        <taxon>Pseudomonadati</taxon>
        <taxon>Bacteroidota</taxon>
        <taxon>Saprospiria</taxon>
        <taxon>Saprospirales</taxon>
        <taxon>Lewinellaceae</taxon>
        <taxon>Neolewinella</taxon>
    </lineage>
</organism>
<dbReference type="Gene3D" id="2.30.110.10">
    <property type="entry name" value="Electron Transport, Fmn-binding Protein, Chain A"/>
    <property type="match status" value="1"/>
</dbReference>
<dbReference type="EMBL" id="JAATJH010000008">
    <property type="protein sequence ID" value="NJC28095.1"/>
    <property type="molecule type" value="Genomic_DNA"/>
</dbReference>
<dbReference type="PANTHER" id="PTHR39336:SF1">
    <property type="entry name" value="PYRIDOXAMINE PHOSPHATE OXIDASE FAMILY PROTEIN (AFU_ORTHOLOGUE AFUA_6G11440)"/>
    <property type="match status" value="1"/>
</dbReference>